<evidence type="ECO:0000259" key="3">
    <source>
        <dbReference type="PROSITE" id="PS50937"/>
    </source>
</evidence>
<organism evidence="4 5">
    <name type="scientific">Peribacillus cavernae</name>
    <dbReference type="NCBI Taxonomy" id="1674310"/>
    <lineage>
        <taxon>Bacteria</taxon>
        <taxon>Bacillati</taxon>
        <taxon>Bacillota</taxon>
        <taxon>Bacilli</taxon>
        <taxon>Bacillales</taxon>
        <taxon>Bacillaceae</taxon>
        <taxon>Peribacillus</taxon>
    </lineage>
</organism>
<dbReference type="GO" id="GO:0003677">
    <property type="term" value="F:DNA binding"/>
    <property type="evidence" value="ECO:0007669"/>
    <property type="project" value="UniProtKB-KW"/>
</dbReference>
<feature type="domain" description="HTH merR-type" evidence="3">
    <location>
        <begin position="1"/>
        <end position="63"/>
    </location>
</feature>
<keyword evidence="5" id="KW-1185">Reference proteome</keyword>
<comment type="caution">
    <text evidence="4">The sequence shown here is derived from an EMBL/GenBank/DDBJ whole genome shotgun (WGS) entry which is preliminary data.</text>
</comment>
<dbReference type="OrthoDB" id="166060at2"/>
<reference evidence="4 5" key="1">
    <citation type="submission" date="2018-12" db="EMBL/GenBank/DDBJ databases">
        <title>Bacillus chawlae sp. nov., Bacillus glennii sp. nov., and Bacillus saganii sp. nov. Isolated from the Vehicle Assembly Building at Kennedy Space Center where the Viking Spacecraft were Assembled.</title>
        <authorList>
            <person name="Seuylemezian A."/>
            <person name="Vaishampayan P."/>
        </authorList>
    </citation>
    <scope>NUCLEOTIDE SEQUENCE [LARGE SCALE GENOMIC DNA]</scope>
    <source>
        <strain evidence="4 5">L5</strain>
    </source>
</reference>
<gene>
    <name evidence="4" type="ORF">ELQ35_09730</name>
</gene>
<proteinExistence type="predicted"/>
<dbReference type="EMBL" id="RYZZ01000008">
    <property type="protein sequence ID" value="RUQ29632.1"/>
    <property type="molecule type" value="Genomic_DNA"/>
</dbReference>
<accession>A0A3S1B6T5</accession>
<dbReference type="PROSITE" id="PS50937">
    <property type="entry name" value="HTH_MERR_2"/>
    <property type="match status" value="1"/>
</dbReference>
<dbReference type="SUPFAM" id="SSF46955">
    <property type="entry name" value="Putative DNA-binding domain"/>
    <property type="match status" value="1"/>
</dbReference>
<name>A0A3S1B6T5_9BACI</name>
<protein>
    <submittedName>
        <fullName evidence="4">MerR family transcriptional regulator</fullName>
    </submittedName>
</protein>
<dbReference type="PANTHER" id="PTHR30204">
    <property type="entry name" value="REDOX-CYCLING DRUG-SENSING TRANSCRIPTIONAL ACTIVATOR SOXR"/>
    <property type="match status" value="1"/>
</dbReference>
<evidence type="ECO:0000256" key="2">
    <source>
        <dbReference type="SAM" id="Coils"/>
    </source>
</evidence>
<evidence type="ECO:0000256" key="1">
    <source>
        <dbReference type="ARBA" id="ARBA00023125"/>
    </source>
</evidence>
<dbReference type="SMART" id="SM00422">
    <property type="entry name" value="HTH_MERR"/>
    <property type="match status" value="1"/>
</dbReference>
<dbReference type="Proteomes" id="UP000267430">
    <property type="component" value="Unassembled WGS sequence"/>
</dbReference>
<feature type="coiled-coil region" evidence="2">
    <location>
        <begin position="64"/>
        <end position="91"/>
    </location>
</feature>
<evidence type="ECO:0000313" key="4">
    <source>
        <dbReference type="EMBL" id="RUQ29632.1"/>
    </source>
</evidence>
<evidence type="ECO:0000313" key="5">
    <source>
        <dbReference type="Proteomes" id="UP000267430"/>
    </source>
</evidence>
<sequence length="123" mass="14255">MAELANVTKRTVDYYTQIGLLKAERSSSNYRYYNMDMISRLQYIEELKKDHLTLDDIKVKLKTQADESLELEELKEKIKALEQDVSAIASLLKEKGLQDPQFIKKHLSHESITLIQSLLLLLS</sequence>
<dbReference type="AlphaFoldDB" id="A0A3S1B6T5"/>
<dbReference type="InterPro" id="IPR009061">
    <property type="entry name" value="DNA-bd_dom_put_sf"/>
</dbReference>
<dbReference type="Pfam" id="PF13411">
    <property type="entry name" value="MerR_1"/>
    <property type="match status" value="1"/>
</dbReference>
<keyword evidence="1" id="KW-0238">DNA-binding</keyword>
<dbReference type="GO" id="GO:0003700">
    <property type="term" value="F:DNA-binding transcription factor activity"/>
    <property type="evidence" value="ECO:0007669"/>
    <property type="project" value="InterPro"/>
</dbReference>
<dbReference type="PANTHER" id="PTHR30204:SF95">
    <property type="entry name" value="HTH-TYPE TRANSCRIPTIONAL REGULATOR CUER"/>
    <property type="match status" value="1"/>
</dbReference>
<keyword evidence="2" id="KW-0175">Coiled coil</keyword>
<dbReference type="InterPro" id="IPR000551">
    <property type="entry name" value="MerR-type_HTH_dom"/>
</dbReference>
<dbReference type="InterPro" id="IPR047057">
    <property type="entry name" value="MerR_fam"/>
</dbReference>
<dbReference type="Gene3D" id="1.10.1660.10">
    <property type="match status" value="1"/>
</dbReference>